<evidence type="ECO:0000313" key="2">
    <source>
        <dbReference type="Ensembl" id="ENSSPUP00000025171.1"/>
    </source>
</evidence>
<dbReference type="InterPro" id="IPR002190">
    <property type="entry name" value="MHD_dom"/>
</dbReference>
<dbReference type="AlphaFoldDB" id="A0A8D0HQ22"/>
<evidence type="ECO:0000313" key="3">
    <source>
        <dbReference type="Proteomes" id="UP000694392"/>
    </source>
</evidence>
<dbReference type="FunFam" id="1.10.10.1210:FF:000001">
    <property type="entry name" value="melanoma-associated antigen D1"/>
    <property type="match status" value="1"/>
</dbReference>
<dbReference type="PROSITE" id="PS50838">
    <property type="entry name" value="MAGE"/>
    <property type="match status" value="1"/>
</dbReference>
<protein>
    <recommendedName>
        <fullName evidence="1">MAGE domain-containing protein</fullName>
    </recommendedName>
</protein>
<dbReference type="Proteomes" id="UP000694392">
    <property type="component" value="Unplaced"/>
</dbReference>
<accession>A0A8D0HQ22</accession>
<dbReference type="GO" id="GO:0005634">
    <property type="term" value="C:nucleus"/>
    <property type="evidence" value="ECO:0007669"/>
    <property type="project" value="TreeGrafter"/>
</dbReference>
<sequence>PWFKSPLHSKRASGSKLLLAFTLPKAEERNQESCLPLPSESIPPHVIKDYKEIYSVLLSRANQTLQQVGPRGRAGGRAALDGTGAREAAPMGLLLSDVYLDYSRIPHTDPPEFEFKWGPRAAKETSKQQILRFVAKIQNKYPQTWMSQYNEAEAEALGSLGACDEEQL</sequence>
<keyword evidence="3" id="KW-1185">Reference proteome</keyword>
<dbReference type="PANTHER" id="PTHR11736">
    <property type="entry name" value="MELANOMA-ASSOCIATED ANTIGEN MAGE ANTIGEN"/>
    <property type="match status" value="1"/>
</dbReference>
<evidence type="ECO:0000259" key="1">
    <source>
        <dbReference type="PROSITE" id="PS50838"/>
    </source>
</evidence>
<organism evidence="2 3">
    <name type="scientific">Sphenodon punctatus</name>
    <name type="common">Tuatara</name>
    <name type="synonym">Hatteria punctata</name>
    <dbReference type="NCBI Taxonomy" id="8508"/>
    <lineage>
        <taxon>Eukaryota</taxon>
        <taxon>Metazoa</taxon>
        <taxon>Chordata</taxon>
        <taxon>Craniata</taxon>
        <taxon>Vertebrata</taxon>
        <taxon>Euteleostomi</taxon>
        <taxon>Lepidosauria</taxon>
        <taxon>Sphenodontia</taxon>
        <taxon>Sphenodontidae</taxon>
        <taxon>Sphenodon</taxon>
    </lineage>
</organism>
<reference evidence="2" key="2">
    <citation type="submission" date="2025-09" db="UniProtKB">
        <authorList>
            <consortium name="Ensembl"/>
        </authorList>
    </citation>
    <scope>IDENTIFICATION</scope>
</reference>
<dbReference type="Gene3D" id="1.10.10.1210">
    <property type="entry name" value="MAGE homology domain, winged helix WH2 motif"/>
    <property type="match status" value="1"/>
</dbReference>
<dbReference type="PANTHER" id="PTHR11736:SF14">
    <property type="entry name" value="NSE3 HOMOLOG, SMC5-SMC6 COMPLEX COMPONENT"/>
    <property type="match status" value="1"/>
</dbReference>
<dbReference type="InterPro" id="IPR037445">
    <property type="entry name" value="MAGE"/>
</dbReference>
<name>A0A8D0HQ22_SPHPU</name>
<proteinExistence type="predicted"/>
<reference evidence="2" key="1">
    <citation type="submission" date="2025-08" db="UniProtKB">
        <authorList>
            <consortium name="Ensembl"/>
        </authorList>
    </citation>
    <scope>IDENTIFICATION</scope>
</reference>
<dbReference type="SMART" id="SM01373">
    <property type="entry name" value="MAGE"/>
    <property type="match status" value="1"/>
</dbReference>
<feature type="domain" description="MAGE" evidence="1">
    <location>
        <begin position="94"/>
        <end position="152"/>
    </location>
</feature>
<dbReference type="Ensembl" id="ENSSPUT00000026865.1">
    <property type="protein sequence ID" value="ENSSPUP00000025171.1"/>
    <property type="gene ID" value="ENSSPUG00000019280.1"/>
</dbReference>
<dbReference type="InterPro" id="IPR041899">
    <property type="entry name" value="MAGE_WH2"/>
</dbReference>